<keyword evidence="3" id="KW-0694">RNA-binding</keyword>
<accession>A0ABP7V2E8</accession>
<name>A0ABP7V2E8_9BACI</name>
<dbReference type="Proteomes" id="UP001501734">
    <property type="component" value="Unassembled WGS sequence"/>
</dbReference>
<dbReference type="SUPFAM" id="SSF55120">
    <property type="entry name" value="Pseudouridine synthase"/>
    <property type="match status" value="1"/>
</dbReference>
<proteinExistence type="inferred from homology"/>
<dbReference type="NCBIfam" id="TIGR00005">
    <property type="entry name" value="rluA_subfam"/>
    <property type="match status" value="1"/>
</dbReference>
<dbReference type="EMBL" id="BAABDL010000005">
    <property type="protein sequence ID" value="GAA4057638.1"/>
    <property type="molecule type" value="Genomic_DNA"/>
</dbReference>
<dbReference type="PROSITE" id="PS50889">
    <property type="entry name" value="S4"/>
    <property type="match status" value="1"/>
</dbReference>
<comment type="catalytic activity">
    <reaction evidence="1 4">
        <text>a uridine in RNA = a pseudouridine in RNA</text>
        <dbReference type="Rhea" id="RHEA:48348"/>
        <dbReference type="Rhea" id="RHEA-COMP:12068"/>
        <dbReference type="Rhea" id="RHEA-COMP:12069"/>
        <dbReference type="ChEBI" id="CHEBI:65314"/>
        <dbReference type="ChEBI" id="CHEBI:65315"/>
    </reaction>
</comment>
<dbReference type="CDD" id="cd02869">
    <property type="entry name" value="PseudoU_synth_RluA_like"/>
    <property type="match status" value="1"/>
</dbReference>
<comment type="function">
    <text evidence="4">Responsible for synthesis of pseudouridine from uracil.</text>
</comment>
<dbReference type="PANTHER" id="PTHR21600">
    <property type="entry name" value="MITOCHONDRIAL RNA PSEUDOURIDINE SYNTHASE"/>
    <property type="match status" value="1"/>
</dbReference>
<evidence type="ECO:0000313" key="6">
    <source>
        <dbReference type="EMBL" id="GAA4057638.1"/>
    </source>
</evidence>
<dbReference type="Gene3D" id="3.30.2350.10">
    <property type="entry name" value="Pseudouridine synthase"/>
    <property type="match status" value="1"/>
</dbReference>
<evidence type="ECO:0000256" key="4">
    <source>
        <dbReference type="RuleBase" id="RU362028"/>
    </source>
</evidence>
<feature type="domain" description="Pseudouridine synthase RsuA/RluA-like" evidence="5">
    <location>
        <begin position="89"/>
        <end position="234"/>
    </location>
</feature>
<evidence type="ECO:0000256" key="1">
    <source>
        <dbReference type="ARBA" id="ARBA00000073"/>
    </source>
</evidence>
<gene>
    <name evidence="6" type="ORF">GCM10022410_01300</name>
</gene>
<keyword evidence="4" id="KW-0413">Isomerase</keyword>
<evidence type="ECO:0000256" key="2">
    <source>
        <dbReference type="ARBA" id="ARBA00010876"/>
    </source>
</evidence>
<dbReference type="PROSITE" id="PS01129">
    <property type="entry name" value="PSI_RLU"/>
    <property type="match status" value="1"/>
</dbReference>
<evidence type="ECO:0000256" key="3">
    <source>
        <dbReference type="PROSITE-ProRule" id="PRU00182"/>
    </source>
</evidence>
<dbReference type="InterPro" id="IPR006145">
    <property type="entry name" value="PsdUridine_synth_RsuA/RluA"/>
</dbReference>
<reference evidence="7" key="1">
    <citation type="journal article" date="2019" name="Int. J. Syst. Evol. Microbiol.">
        <title>The Global Catalogue of Microorganisms (GCM) 10K type strain sequencing project: providing services to taxonomists for standard genome sequencing and annotation.</title>
        <authorList>
            <consortium name="The Broad Institute Genomics Platform"/>
            <consortium name="The Broad Institute Genome Sequencing Center for Infectious Disease"/>
            <person name="Wu L."/>
            <person name="Ma J."/>
        </authorList>
    </citation>
    <scope>NUCLEOTIDE SEQUENCE [LARGE SCALE GENOMIC DNA]</scope>
    <source>
        <strain evidence="7">JCM 17250</strain>
    </source>
</reference>
<keyword evidence="7" id="KW-1185">Reference proteome</keyword>
<dbReference type="InterPro" id="IPR020103">
    <property type="entry name" value="PsdUridine_synth_cat_dom_sf"/>
</dbReference>
<evidence type="ECO:0000313" key="7">
    <source>
        <dbReference type="Proteomes" id="UP001501734"/>
    </source>
</evidence>
<dbReference type="InterPro" id="IPR006224">
    <property type="entry name" value="PsdUridine_synth_RluA-like_CS"/>
</dbReference>
<dbReference type="PANTHER" id="PTHR21600:SF35">
    <property type="entry name" value="PSEUDOURIDINE SYNTHASE"/>
    <property type="match status" value="1"/>
</dbReference>
<dbReference type="InterPro" id="IPR050188">
    <property type="entry name" value="RluA_PseudoU_synthase"/>
</dbReference>
<comment type="caution">
    <text evidence="6">The sequence shown here is derived from an EMBL/GenBank/DDBJ whole genome shotgun (WGS) entry which is preliminary data.</text>
</comment>
<evidence type="ECO:0000259" key="5">
    <source>
        <dbReference type="Pfam" id="PF00849"/>
    </source>
</evidence>
<dbReference type="InterPro" id="IPR006225">
    <property type="entry name" value="PsdUridine_synth_RluC/D"/>
</dbReference>
<sequence length="293" mass="33363">MLNWQVTEAEDQMILRDFLRNKIGISRGMVKILKFDGGQILVNQEQVTVRKILTQGDQVKVIFPPEVRSPSLTPIEMPLEIVYEDDFILIINKPAKIAVIPSMSDQSPTIANGLIHYYDQHKLNYTVHIVTRLDRDTSGLMLVAKQDYCHSLFHQKPIERHYQALVQGSLAVDEGTINAAIGRKPGSIIERMVREDGKHAITHYQVIKNFKHSSLVNIQLETGRTHQIRVHFAHLGHPLIGDLLYGGPADQVFDRQALHCTYLAFTHPITSEALQFESTWPDDQLTKFEQQLS</sequence>
<dbReference type="EC" id="5.4.99.-" evidence="4"/>
<comment type="similarity">
    <text evidence="2 4">Belongs to the pseudouridine synthase RluA family.</text>
</comment>
<protein>
    <recommendedName>
        <fullName evidence="4">Pseudouridine synthase</fullName>
        <ecNumber evidence="4">5.4.99.-</ecNumber>
    </recommendedName>
</protein>
<organism evidence="6 7">
    <name type="scientific">Amphibacillus indicireducens</name>
    <dbReference type="NCBI Taxonomy" id="1076330"/>
    <lineage>
        <taxon>Bacteria</taxon>
        <taxon>Bacillati</taxon>
        <taxon>Bacillota</taxon>
        <taxon>Bacilli</taxon>
        <taxon>Bacillales</taxon>
        <taxon>Bacillaceae</taxon>
        <taxon>Amphibacillus</taxon>
    </lineage>
</organism>
<dbReference type="Pfam" id="PF00849">
    <property type="entry name" value="PseudoU_synth_2"/>
    <property type="match status" value="1"/>
</dbReference>